<dbReference type="EMBL" id="JACXVP010000006">
    <property type="protein sequence ID" value="KAG5599502.1"/>
    <property type="molecule type" value="Genomic_DNA"/>
</dbReference>
<comment type="caution">
    <text evidence="1">The sequence shown here is derived from an EMBL/GenBank/DDBJ whole genome shotgun (WGS) entry which is preliminary data.</text>
</comment>
<protein>
    <submittedName>
        <fullName evidence="1">Uncharacterized protein</fullName>
    </submittedName>
</protein>
<proteinExistence type="predicted"/>
<evidence type="ECO:0000313" key="1">
    <source>
        <dbReference type="EMBL" id="KAG5599502.1"/>
    </source>
</evidence>
<dbReference type="AlphaFoldDB" id="A0A9J5YKM1"/>
<keyword evidence="2" id="KW-1185">Reference proteome</keyword>
<name>A0A9J5YKM1_SOLCO</name>
<evidence type="ECO:0000313" key="2">
    <source>
        <dbReference type="Proteomes" id="UP000824120"/>
    </source>
</evidence>
<reference evidence="1 2" key="1">
    <citation type="submission" date="2020-09" db="EMBL/GenBank/DDBJ databases">
        <title>De no assembly of potato wild relative species, Solanum commersonii.</title>
        <authorList>
            <person name="Cho K."/>
        </authorList>
    </citation>
    <scope>NUCLEOTIDE SEQUENCE [LARGE SCALE GENOMIC DNA]</scope>
    <source>
        <strain evidence="1">LZ3.2</strain>
        <tissue evidence="1">Leaf</tissue>
    </source>
</reference>
<gene>
    <name evidence="1" type="ORF">H5410_030872</name>
</gene>
<sequence>MKEEKKDVLRAPHLMRIKEQKVTERLKRTKRMKSEHYLDESPKGCTLPFVPVCKALKEEDQKAMTRIIGASLISFAK</sequence>
<accession>A0A9J5YKM1</accession>
<organism evidence="1 2">
    <name type="scientific">Solanum commersonii</name>
    <name type="common">Commerson's wild potato</name>
    <name type="synonym">Commerson's nightshade</name>
    <dbReference type="NCBI Taxonomy" id="4109"/>
    <lineage>
        <taxon>Eukaryota</taxon>
        <taxon>Viridiplantae</taxon>
        <taxon>Streptophyta</taxon>
        <taxon>Embryophyta</taxon>
        <taxon>Tracheophyta</taxon>
        <taxon>Spermatophyta</taxon>
        <taxon>Magnoliopsida</taxon>
        <taxon>eudicotyledons</taxon>
        <taxon>Gunneridae</taxon>
        <taxon>Pentapetalae</taxon>
        <taxon>asterids</taxon>
        <taxon>lamiids</taxon>
        <taxon>Solanales</taxon>
        <taxon>Solanaceae</taxon>
        <taxon>Solanoideae</taxon>
        <taxon>Solaneae</taxon>
        <taxon>Solanum</taxon>
    </lineage>
</organism>
<dbReference type="Proteomes" id="UP000824120">
    <property type="component" value="Chromosome 6"/>
</dbReference>